<gene>
    <name evidence="4" type="ORF">SAMN07250955_102204</name>
</gene>
<reference evidence="4 5" key="1">
    <citation type="submission" date="2017-06" db="EMBL/GenBank/DDBJ databases">
        <authorList>
            <person name="Kim H.J."/>
            <person name="Triplett B.A."/>
        </authorList>
    </citation>
    <scope>NUCLEOTIDE SEQUENCE [LARGE SCALE GENOMIC DNA]</scope>
    <source>
        <strain evidence="4 5">B29T1</strain>
    </source>
</reference>
<organism evidence="4 5">
    <name type="scientific">Arboricoccus pini</name>
    <dbReference type="NCBI Taxonomy" id="1963835"/>
    <lineage>
        <taxon>Bacteria</taxon>
        <taxon>Pseudomonadati</taxon>
        <taxon>Pseudomonadota</taxon>
        <taxon>Alphaproteobacteria</taxon>
        <taxon>Geminicoccales</taxon>
        <taxon>Geminicoccaceae</taxon>
        <taxon>Arboricoccus</taxon>
    </lineage>
</organism>
<dbReference type="Gene3D" id="3.30.2180.10">
    <property type="entry name" value="ATP12-like"/>
    <property type="match status" value="1"/>
</dbReference>
<keyword evidence="2" id="KW-0809">Transit peptide</keyword>
<evidence type="ECO:0000256" key="1">
    <source>
        <dbReference type="ARBA" id="ARBA00008231"/>
    </source>
</evidence>
<keyword evidence="5" id="KW-1185">Reference proteome</keyword>
<evidence type="ECO:0000313" key="5">
    <source>
        <dbReference type="Proteomes" id="UP000197065"/>
    </source>
</evidence>
<proteinExistence type="inferred from homology"/>
<evidence type="ECO:0000256" key="3">
    <source>
        <dbReference type="ARBA" id="ARBA00023186"/>
    </source>
</evidence>
<dbReference type="InterPro" id="IPR023335">
    <property type="entry name" value="ATP12_ortho_dom_sf"/>
</dbReference>
<dbReference type="SUPFAM" id="SSF160909">
    <property type="entry name" value="ATP12-like"/>
    <property type="match status" value="1"/>
</dbReference>
<accession>A0A212QPL9</accession>
<dbReference type="Gene3D" id="1.10.3580.10">
    <property type="entry name" value="ATP12 ATPase"/>
    <property type="match status" value="1"/>
</dbReference>
<dbReference type="OrthoDB" id="9797825at2"/>
<dbReference type="AlphaFoldDB" id="A0A212QPL9"/>
<dbReference type="RefSeq" id="WP_088560063.1">
    <property type="nucleotide sequence ID" value="NZ_FYEH01000002.1"/>
</dbReference>
<evidence type="ECO:0000256" key="2">
    <source>
        <dbReference type="ARBA" id="ARBA00022946"/>
    </source>
</evidence>
<dbReference type="Proteomes" id="UP000197065">
    <property type="component" value="Unassembled WGS sequence"/>
</dbReference>
<dbReference type="PANTHER" id="PTHR21013:SF10">
    <property type="entry name" value="ATP SYNTHASE MITOCHONDRIAL F1 COMPLEX ASSEMBLY FACTOR 2"/>
    <property type="match status" value="1"/>
</dbReference>
<dbReference type="PANTHER" id="PTHR21013">
    <property type="entry name" value="ATP SYNTHASE MITOCHONDRIAL F1 COMPLEX ASSEMBLY FACTOR 2/ATP12 PROTEIN, MITOCHONDRIAL PRECURSOR"/>
    <property type="match status" value="1"/>
</dbReference>
<dbReference type="InterPro" id="IPR011419">
    <property type="entry name" value="ATP12_ATP_synth-F1-assembly"/>
</dbReference>
<keyword evidence="3" id="KW-0143">Chaperone</keyword>
<dbReference type="InterPro" id="IPR042272">
    <property type="entry name" value="ATP12_ATP_synth-F1-assembly_N"/>
</dbReference>
<protein>
    <submittedName>
        <fullName evidence="4">Chaperone required for the assembly of the F1-ATPase</fullName>
    </submittedName>
</protein>
<name>A0A212QPL9_9PROT</name>
<sequence>MAKRFYKDVQASAAEDGFAILLDGRPLRTPVRRVLILPTRALADLVAEEWAAQAKEIVPDSMPLTRLATTVLDLMPTRRTDAEAEILGYGETDLLCYRAAHPQDLAARQAEAWQKWLDWAHLHLDSRLVTTTGIAAIQQDEGALCGLKRAVKALDDWRLTALHAATSLMGSIILGLALQRGALTPAEGFEAAVLDELYEMERWGEEADLLQRHARLRRDLEAVSAFLAALG</sequence>
<dbReference type="Pfam" id="PF07542">
    <property type="entry name" value="ATP12"/>
    <property type="match status" value="1"/>
</dbReference>
<evidence type="ECO:0000313" key="4">
    <source>
        <dbReference type="EMBL" id="SNB61370.1"/>
    </source>
</evidence>
<dbReference type="EMBL" id="FYEH01000002">
    <property type="protein sequence ID" value="SNB61370.1"/>
    <property type="molecule type" value="Genomic_DNA"/>
</dbReference>
<comment type="similarity">
    <text evidence="1">Belongs to the ATP12 family.</text>
</comment>
<dbReference type="GO" id="GO:0043461">
    <property type="term" value="P:proton-transporting ATP synthase complex assembly"/>
    <property type="evidence" value="ECO:0007669"/>
    <property type="project" value="InterPro"/>
</dbReference>